<proteinExistence type="predicted"/>
<dbReference type="Proteomes" id="UP000095751">
    <property type="component" value="Unassembled WGS sequence"/>
</dbReference>
<dbReference type="EMBL" id="KV784357">
    <property type="protein sequence ID" value="OEU18006.1"/>
    <property type="molecule type" value="Genomic_DNA"/>
</dbReference>
<dbReference type="AlphaFoldDB" id="A0A1E7FIK7"/>
<reference evidence="1 2" key="1">
    <citation type="submission" date="2016-09" db="EMBL/GenBank/DDBJ databases">
        <title>Extensive genetic diversity and differential bi-allelic expression allows diatom success in the polar Southern Ocean.</title>
        <authorList>
            <consortium name="DOE Joint Genome Institute"/>
            <person name="Mock T."/>
            <person name="Otillar R.P."/>
            <person name="Strauss J."/>
            <person name="Dupont C."/>
            <person name="Frickenhaus S."/>
            <person name="Maumus F."/>
            <person name="Mcmullan M."/>
            <person name="Sanges R."/>
            <person name="Schmutz J."/>
            <person name="Toseland A."/>
            <person name="Valas R."/>
            <person name="Veluchamy A."/>
            <person name="Ward B.J."/>
            <person name="Allen A."/>
            <person name="Barry K."/>
            <person name="Falciatore A."/>
            <person name="Ferrante M."/>
            <person name="Fortunato A.E."/>
            <person name="Gloeckner G."/>
            <person name="Gruber A."/>
            <person name="Hipkin R."/>
            <person name="Janech M."/>
            <person name="Kroth P."/>
            <person name="Leese F."/>
            <person name="Lindquist E."/>
            <person name="Lyon B.R."/>
            <person name="Martin J."/>
            <person name="Mayer C."/>
            <person name="Parker M."/>
            <person name="Quesneville H."/>
            <person name="Raymond J."/>
            <person name="Uhlig C."/>
            <person name="Valentin K.U."/>
            <person name="Worden A.Z."/>
            <person name="Armbrust E.V."/>
            <person name="Bowler C."/>
            <person name="Green B."/>
            <person name="Moulton V."/>
            <person name="Van Oosterhout C."/>
            <person name="Grigoriev I."/>
        </authorList>
    </citation>
    <scope>NUCLEOTIDE SEQUENCE [LARGE SCALE GENOMIC DNA]</scope>
    <source>
        <strain evidence="1 2">CCMP1102</strain>
    </source>
</reference>
<name>A0A1E7FIK7_9STRA</name>
<accession>A0A1E7FIK7</accession>
<keyword evidence="2" id="KW-1185">Reference proteome</keyword>
<organism evidence="1 2">
    <name type="scientific">Fragilariopsis cylindrus CCMP1102</name>
    <dbReference type="NCBI Taxonomy" id="635003"/>
    <lineage>
        <taxon>Eukaryota</taxon>
        <taxon>Sar</taxon>
        <taxon>Stramenopiles</taxon>
        <taxon>Ochrophyta</taxon>
        <taxon>Bacillariophyta</taxon>
        <taxon>Bacillariophyceae</taxon>
        <taxon>Bacillariophycidae</taxon>
        <taxon>Bacillariales</taxon>
        <taxon>Bacillariaceae</taxon>
        <taxon>Fragilariopsis</taxon>
    </lineage>
</organism>
<dbReference type="KEGG" id="fcy:FRACYDRAFT_238437"/>
<evidence type="ECO:0000313" key="1">
    <source>
        <dbReference type="EMBL" id="OEU18006.1"/>
    </source>
</evidence>
<dbReference type="InParanoid" id="A0A1E7FIK7"/>
<sequence>MGFTEVTLRKLELDEIVPPLLYCGKIITQVESLKYLRGKQGGREQVDNLVYDCSQMPNSTTRDTNGWHVHWFNANQHRGTKIILHNEKDEKKDAIYVHNTKNNNPSKHIQDLVSHCIINHTPVRKKMHEKGTMATCGLRREIKCSGLTCYCPGKHSTEKTKKATNSLINFAATDFFRLLNNTPMRTIYQNDIDQLKRDDLVWRVNDYRQNKHKAEPRIKLALHPTSAISMNLTNAMHVDKDDAIRSTAIFYSSPSNPGTTFLLFPFYRLAIECTFTTILNWDGKKQFHCSCTMPTGSNVFSFFNGAWESVRKQKDILRMFELKRPKRSMLPKTKIYFRIKHNDCASYSLQRQDYDLYGNKYSLLLAEIVGICNKDTEHKKYLIKFVNSKLYDGVLTKSVCIKDCVSVDIVEEMLYKLKNKRNNEYNNI</sequence>
<protein>
    <submittedName>
        <fullName evidence="1">Uncharacterized protein</fullName>
    </submittedName>
</protein>
<evidence type="ECO:0000313" key="2">
    <source>
        <dbReference type="Proteomes" id="UP000095751"/>
    </source>
</evidence>
<gene>
    <name evidence="1" type="ORF">FRACYDRAFT_238437</name>
</gene>